<accession>C7Q6D0</accession>
<organism evidence="1 2">
    <name type="scientific">Catenulispora acidiphila (strain DSM 44928 / JCM 14897 / NBRC 102108 / NRRL B-24433 / ID139908)</name>
    <dbReference type="NCBI Taxonomy" id="479433"/>
    <lineage>
        <taxon>Bacteria</taxon>
        <taxon>Bacillati</taxon>
        <taxon>Actinomycetota</taxon>
        <taxon>Actinomycetes</taxon>
        <taxon>Catenulisporales</taxon>
        <taxon>Catenulisporaceae</taxon>
        <taxon>Catenulispora</taxon>
    </lineage>
</organism>
<dbReference type="InParanoid" id="C7Q6D0"/>
<dbReference type="AlphaFoldDB" id="C7Q6D0"/>
<reference evidence="1 2" key="1">
    <citation type="journal article" date="2009" name="Stand. Genomic Sci.">
        <title>Complete genome sequence of Catenulispora acidiphila type strain (ID 139908).</title>
        <authorList>
            <person name="Copeland A."/>
            <person name="Lapidus A."/>
            <person name="Glavina Del Rio T."/>
            <person name="Nolan M."/>
            <person name="Lucas S."/>
            <person name="Chen F."/>
            <person name="Tice H."/>
            <person name="Cheng J.F."/>
            <person name="Bruce D."/>
            <person name="Goodwin L."/>
            <person name="Pitluck S."/>
            <person name="Mikhailova N."/>
            <person name="Pati A."/>
            <person name="Ivanova N."/>
            <person name="Mavromatis K."/>
            <person name="Chen A."/>
            <person name="Palaniappan K."/>
            <person name="Chain P."/>
            <person name="Land M."/>
            <person name="Hauser L."/>
            <person name="Chang Y.J."/>
            <person name="Jeffries C.D."/>
            <person name="Chertkov O."/>
            <person name="Brettin T."/>
            <person name="Detter J.C."/>
            <person name="Han C."/>
            <person name="Ali Z."/>
            <person name="Tindall B.J."/>
            <person name="Goker M."/>
            <person name="Bristow J."/>
            <person name="Eisen J.A."/>
            <person name="Markowitz V."/>
            <person name="Hugenholtz P."/>
            <person name="Kyrpides N.C."/>
            <person name="Klenk H.P."/>
        </authorList>
    </citation>
    <scope>NUCLEOTIDE SEQUENCE [LARGE SCALE GENOMIC DNA]</scope>
    <source>
        <strain evidence="2">DSM 44928 / JCM 14897 / NBRC 102108 / NRRL B-24433 / ID139908</strain>
    </source>
</reference>
<name>C7Q6D0_CATAD</name>
<sequence length="102" mass="11233">MNGFLKLNSATTSQDGTTSLSISFVDCTVDPANDKDVDYTPTSSATVPVRPGAQVQIVQLDNNLQTVAADWLVDHQVVSTPYFYYQDDAQHQITALQEIYHP</sequence>
<proteinExistence type="predicted"/>
<keyword evidence="2" id="KW-1185">Reference proteome</keyword>
<gene>
    <name evidence="1" type="ordered locus">Caci_3229</name>
</gene>
<dbReference type="KEGG" id="cai:Caci_3229"/>
<evidence type="ECO:0000313" key="1">
    <source>
        <dbReference type="EMBL" id="ACU72136.1"/>
    </source>
</evidence>
<dbReference type="EMBL" id="CP001700">
    <property type="protein sequence ID" value="ACU72136.1"/>
    <property type="molecule type" value="Genomic_DNA"/>
</dbReference>
<dbReference type="eggNOG" id="ENOG502ZFUD">
    <property type="taxonomic scope" value="Bacteria"/>
</dbReference>
<dbReference type="Proteomes" id="UP000000851">
    <property type="component" value="Chromosome"/>
</dbReference>
<evidence type="ECO:0000313" key="2">
    <source>
        <dbReference type="Proteomes" id="UP000000851"/>
    </source>
</evidence>
<dbReference type="HOGENOM" id="CLU_2272333_0_0_11"/>
<protein>
    <submittedName>
        <fullName evidence="1">Uncharacterized protein</fullName>
    </submittedName>
</protein>